<dbReference type="Proteomes" id="UP000236197">
    <property type="component" value="Unassembled WGS sequence"/>
</dbReference>
<evidence type="ECO:0000313" key="1">
    <source>
        <dbReference type="EMBL" id="PNV68396.1"/>
    </source>
</evidence>
<dbReference type="EMBL" id="PPEK01000002">
    <property type="protein sequence ID" value="PNV68396.1"/>
    <property type="molecule type" value="Genomic_DNA"/>
</dbReference>
<sequence>MLYLLAWLTGETGCGASCAPFAPAGKQAEFLRMGMSKKSACFQRTAAGI</sequence>
<protein>
    <submittedName>
        <fullName evidence="1">Exodeoxyribonuclease V subunit alpha</fullName>
    </submittedName>
</protein>
<name>A0A2K2UDJ2_9ACTN</name>
<organism evidence="1 2">
    <name type="scientific">Enteroscipio rubneri</name>
    <dbReference type="NCBI Taxonomy" id="2070686"/>
    <lineage>
        <taxon>Bacteria</taxon>
        <taxon>Bacillati</taxon>
        <taxon>Actinomycetota</taxon>
        <taxon>Coriobacteriia</taxon>
        <taxon>Eggerthellales</taxon>
        <taxon>Eggerthellaceae</taxon>
        <taxon>Enteroscipio</taxon>
    </lineage>
</organism>
<keyword evidence="2" id="KW-1185">Reference proteome</keyword>
<gene>
    <name evidence="1" type="ORF">C2L71_03910</name>
</gene>
<dbReference type="AlphaFoldDB" id="A0A2K2UDJ2"/>
<reference evidence="2" key="1">
    <citation type="submission" date="2018-01" db="EMBL/GenBank/DDBJ databases">
        <title>Rubneribacter badeniensis gen. nov., sp. nov., and Colonibacter rubneri, gen. nov., sp. nov., WGS of new members of the Eggerthellaceae.</title>
        <authorList>
            <person name="Danylec N."/>
            <person name="Stoll D.A."/>
            <person name="Doetsch A."/>
            <person name="Kulling S.E."/>
            <person name="Huch M."/>
        </authorList>
    </citation>
    <scope>NUCLEOTIDE SEQUENCE [LARGE SCALE GENOMIC DNA]</scope>
    <source>
        <strain evidence="2">ResAG-96</strain>
    </source>
</reference>
<evidence type="ECO:0000313" key="2">
    <source>
        <dbReference type="Proteomes" id="UP000236197"/>
    </source>
</evidence>
<comment type="caution">
    <text evidence="1">The sequence shown here is derived from an EMBL/GenBank/DDBJ whole genome shotgun (WGS) entry which is preliminary data.</text>
</comment>
<dbReference type="OrthoDB" id="1032080at2"/>
<proteinExistence type="predicted"/>
<accession>A0A2K2UDJ2</accession>